<evidence type="ECO:0000313" key="5">
    <source>
        <dbReference type="Proteomes" id="UP000255066"/>
    </source>
</evidence>
<dbReference type="EMBL" id="LNXT01000018">
    <property type="protein sequence ID" value="KTC71790.1"/>
    <property type="molecule type" value="Genomic_DNA"/>
</dbReference>
<protein>
    <submittedName>
        <fullName evidence="2 3">TraK</fullName>
    </submittedName>
</protein>
<dbReference type="EMBL" id="UGNW01000002">
    <property type="protein sequence ID" value="STX60854.1"/>
    <property type="molecule type" value="Genomic_DNA"/>
</dbReference>
<dbReference type="Pfam" id="PF17273">
    <property type="entry name" value="DUF5338"/>
    <property type="match status" value="1"/>
</dbReference>
<dbReference type="Proteomes" id="UP000054735">
    <property type="component" value="Unassembled WGS sequence"/>
</dbReference>
<dbReference type="InterPro" id="IPR035225">
    <property type="entry name" value="DUF5338"/>
</dbReference>
<sequence>MEQSLSERIACREFQKEKSSPSKNKVAFIALQNDIENALEAGWSMKVIWETLSEEGKITFGYKTFRIFVSRLIKSTDKQDGVTPDIKNAKDGTKQKSTVPGIPGFTFHPTPNPEELL</sequence>
<accession>A0A378JQQ0</accession>
<keyword evidence="4" id="KW-1185">Reference proteome</keyword>
<evidence type="ECO:0000313" key="4">
    <source>
        <dbReference type="Proteomes" id="UP000054735"/>
    </source>
</evidence>
<reference evidence="2 4" key="1">
    <citation type="submission" date="2015-11" db="EMBL/GenBank/DDBJ databases">
        <title>Genomic analysis of 38 Legionella species identifies large and diverse effector repertoires.</title>
        <authorList>
            <person name="Burstein D."/>
            <person name="Amaro F."/>
            <person name="Zusman T."/>
            <person name="Lifshitz Z."/>
            <person name="Cohen O."/>
            <person name="Gilbert J.A."/>
            <person name="Pupko T."/>
            <person name="Shuman H.A."/>
            <person name="Segal G."/>
        </authorList>
    </citation>
    <scope>NUCLEOTIDE SEQUENCE [LARGE SCALE GENOMIC DNA]</scope>
    <source>
        <strain evidence="2 4">CDC#1407-AL-14</strain>
    </source>
</reference>
<organism evidence="3 5">
    <name type="scientific">Legionella birminghamensis</name>
    <dbReference type="NCBI Taxonomy" id="28083"/>
    <lineage>
        <taxon>Bacteria</taxon>
        <taxon>Pseudomonadati</taxon>
        <taxon>Pseudomonadota</taxon>
        <taxon>Gammaproteobacteria</taxon>
        <taxon>Legionellales</taxon>
        <taxon>Legionellaceae</taxon>
        <taxon>Legionella</taxon>
    </lineage>
</organism>
<feature type="region of interest" description="Disordered" evidence="1">
    <location>
        <begin position="78"/>
        <end position="117"/>
    </location>
</feature>
<evidence type="ECO:0000313" key="3">
    <source>
        <dbReference type="EMBL" id="STX60854.1"/>
    </source>
</evidence>
<reference evidence="3 5" key="2">
    <citation type="submission" date="2018-06" db="EMBL/GenBank/DDBJ databases">
        <authorList>
            <consortium name="Pathogen Informatics"/>
            <person name="Doyle S."/>
        </authorList>
    </citation>
    <scope>NUCLEOTIDE SEQUENCE [LARGE SCALE GENOMIC DNA]</scope>
    <source>
        <strain evidence="3 5">NCTC12437</strain>
    </source>
</reference>
<evidence type="ECO:0000313" key="2">
    <source>
        <dbReference type="EMBL" id="KTC71790.1"/>
    </source>
</evidence>
<proteinExistence type="predicted"/>
<dbReference type="RefSeq" id="WP_058523494.1">
    <property type="nucleotide sequence ID" value="NZ_CAAAHV010000033.1"/>
</dbReference>
<dbReference type="STRING" id="28083.Lbir_1426"/>
<dbReference type="Proteomes" id="UP000255066">
    <property type="component" value="Unassembled WGS sequence"/>
</dbReference>
<name>A0A378JQQ0_9GAMM</name>
<gene>
    <name evidence="3" type="primary">traK_4</name>
    <name evidence="2" type="synonym">traK_2</name>
    <name evidence="2" type="ORF">Lbir_1426</name>
    <name evidence="3" type="ORF">NCTC12437_03145</name>
</gene>
<evidence type="ECO:0000256" key="1">
    <source>
        <dbReference type="SAM" id="MobiDB-lite"/>
    </source>
</evidence>
<dbReference type="AlphaFoldDB" id="A0A378JQQ0"/>
<dbReference type="OrthoDB" id="6898855at2"/>